<evidence type="ECO:0000259" key="1">
    <source>
        <dbReference type="Pfam" id="PF13614"/>
    </source>
</evidence>
<dbReference type="InterPro" id="IPR025669">
    <property type="entry name" value="AAA_dom"/>
</dbReference>
<reference evidence="2" key="1">
    <citation type="submission" date="2021-11" db="EMBL/GenBank/DDBJ databases">
        <title>Genome resources and taxonomic validation of 89 Xanthomonas strains.</title>
        <authorList>
            <person name="Tambong J.T."/>
        </authorList>
    </citation>
    <scope>NUCLEOTIDE SEQUENCE</scope>
    <source>
        <strain evidence="2">Bv 5-4A</strain>
    </source>
</reference>
<dbReference type="InterPro" id="IPR050678">
    <property type="entry name" value="DNA_Partitioning_ATPase"/>
</dbReference>
<dbReference type="Pfam" id="PF13614">
    <property type="entry name" value="AAA_31"/>
    <property type="match status" value="1"/>
</dbReference>
<dbReference type="SUPFAM" id="SSF52540">
    <property type="entry name" value="P-loop containing nucleoside triphosphate hydrolases"/>
    <property type="match status" value="1"/>
</dbReference>
<name>A0ABS8LFF7_9XANT</name>
<organism evidence="2 3">
    <name type="scientific">Xanthomonas vesicatoria</name>
    <dbReference type="NCBI Taxonomy" id="56460"/>
    <lineage>
        <taxon>Bacteria</taxon>
        <taxon>Pseudomonadati</taxon>
        <taxon>Pseudomonadota</taxon>
        <taxon>Gammaproteobacteria</taxon>
        <taxon>Lysobacterales</taxon>
        <taxon>Lysobacteraceae</taxon>
        <taxon>Xanthomonas</taxon>
    </lineage>
</organism>
<accession>A0ABS8LFF7</accession>
<dbReference type="RefSeq" id="WP_126936931.1">
    <property type="nucleotide sequence ID" value="NZ_CP018470.1"/>
</dbReference>
<dbReference type="PANTHER" id="PTHR13696:SF52">
    <property type="entry name" value="PARA FAMILY PROTEIN CT_582"/>
    <property type="match status" value="1"/>
</dbReference>
<dbReference type="Gene3D" id="3.40.50.300">
    <property type="entry name" value="P-loop containing nucleotide triphosphate hydrolases"/>
    <property type="match status" value="1"/>
</dbReference>
<feature type="domain" description="AAA" evidence="1">
    <location>
        <begin position="130"/>
        <end position="165"/>
    </location>
</feature>
<evidence type="ECO:0000313" key="2">
    <source>
        <dbReference type="EMBL" id="MCC8624505.1"/>
    </source>
</evidence>
<sequence>MSATYDTAILEFCKVLRDEGCLDIVEAGFFVRNAQGKIRLAIHANGMDLQALSKKVHQRISPYAADLLESISPLHHDQDQGDIGISIPETIQFEDGTEIKIRVIDHRIGGRDWLSQPGEGDAAVPALVFWSLKGGVGRTTALSVLAAELSRKNHNVLIVDLDLEAPGVSEQLLSHEQRPNYGVLDYLVEDAVGGDVAPIVTDIVGVSTLVQGAGLIHICPAVGRLSVDHPAGYVGKLFRSYFPVGEKKLSDRVKALISALCDINRYDAVLIDARAGINEATAAALIGMDADVLMFGHNTPQTFSGYRFALAHLSRFVQVNGSEWRLRMKMVHAKCNARPADQAKFRDSSYDLFSSWMYDESGDFSFDVDDADAPHYPWLVFDDSNFADFDPIQSPELLTTELAQATFGPFLSKAIDRLRLG</sequence>
<evidence type="ECO:0000313" key="3">
    <source>
        <dbReference type="Proteomes" id="UP001430544"/>
    </source>
</evidence>
<dbReference type="Proteomes" id="UP001430544">
    <property type="component" value="Unassembled WGS sequence"/>
</dbReference>
<dbReference type="NCBIfam" id="NF047398">
    <property type="entry name" value="AAA_KGGVGR"/>
    <property type="match status" value="1"/>
</dbReference>
<protein>
    <submittedName>
        <fullName evidence="2">AAA family ATPase</fullName>
    </submittedName>
</protein>
<keyword evidence="3" id="KW-1185">Reference proteome</keyword>
<comment type="caution">
    <text evidence="2">The sequence shown here is derived from an EMBL/GenBank/DDBJ whole genome shotgun (WGS) entry which is preliminary data.</text>
</comment>
<dbReference type="EMBL" id="JAJIUN010000095">
    <property type="protein sequence ID" value="MCC8624505.1"/>
    <property type="molecule type" value="Genomic_DNA"/>
</dbReference>
<gene>
    <name evidence="2" type="ORF">LN473_21525</name>
</gene>
<dbReference type="InterPro" id="IPR027417">
    <property type="entry name" value="P-loop_NTPase"/>
</dbReference>
<proteinExistence type="predicted"/>
<dbReference type="PANTHER" id="PTHR13696">
    <property type="entry name" value="P-LOOP CONTAINING NUCLEOSIDE TRIPHOSPHATE HYDROLASE"/>
    <property type="match status" value="1"/>
</dbReference>